<gene>
    <name evidence="2" type="ORF">N782_10070</name>
</gene>
<dbReference type="Pfam" id="PF12867">
    <property type="entry name" value="DinB_2"/>
    <property type="match status" value="1"/>
</dbReference>
<evidence type="ECO:0000313" key="3">
    <source>
        <dbReference type="Proteomes" id="UP000030147"/>
    </source>
</evidence>
<accession>A0A0A2TBB4</accession>
<dbReference type="SUPFAM" id="SSF109854">
    <property type="entry name" value="DinB/YfiT-like putative metalloenzymes"/>
    <property type="match status" value="1"/>
</dbReference>
<comment type="caution">
    <text evidence="2">The sequence shown here is derived from an EMBL/GenBank/DDBJ whole genome shotgun (WGS) entry which is preliminary data.</text>
</comment>
<reference evidence="2 3" key="1">
    <citation type="journal article" date="2015" name="Stand. Genomic Sci.">
        <title>High quality draft genome sequence of the moderately halophilic bacterium Pontibacillus yanchengensis Y32(T) and comparison among Pontibacillus genomes.</title>
        <authorList>
            <person name="Huang J."/>
            <person name="Qiao Z.X."/>
            <person name="Tang J.W."/>
            <person name="Wang G."/>
        </authorList>
    </citation>
    <scope>NUCLEOTIDE SEQUENCE [LARGE SCALE GENOMIC DNA]</scope>
    <source>
        <strain evidence="2 3">Y32</strain>
    </source>
</reference>
<dbReference type="STRING" id="1385514.N782_10070"/>
<dbReference type="OrthoDB" id="5464839at2"/>
<feature type="domain" description="DinB-like" evidence="1">
    <location>
        <begin position="4"/>
        <end position="153"/>
    </location>
</feature>
<dbReference type="InterPro" id="IPR034660">
    <property type="entry name" value="DinB/YfiT-like"/>
</dbReference>
<sequence>MYGLDEKRQEVLNFVDTLSNEKATTKPDQHTWSVVEVLEHLYLMENVVIKQIEHAIKNGEVKEVGEKPIHKTTIRTQKVDAPETVQPKGHFQTIEDAKQGLEQSREATLFLIHNKDQELLQHRTFPHPLFGDMNLEQWIEFIGWHELRHLEQMKEVHNQLA</sequence>
<dbReference type="eggNOG" id="COG2318">
    <property type="taxonomic scope" value="Bacteria"/>
</dbReference>
<evidence type="ECO:0000313" key="2">
    <source>
        <dbReference type="EMBL" id="KGP72814.1"/>
    </source>
</evidence>
<name>A0A0A2TBB4_9BACI</name>
<protein>
    <recommendedName>
        <fullName evidence="1">DinB-like domain-containing protein</fullName>
    </recommendedName>
</protein>
<dbReference type="Gene3D" id="1.20.120.450">
    <property type="entry name" value="dinb family like domain"/>
    <property type="match status" value="1"/>
</dbReference>
<evidence type="ECO:0000259" key="1">
    <source>
        <dbReference type="Pfam" id="PF12867"/>
    </source>
</evidence>
<keyword evidence="3" id="KW-1185">Reference proteome</keyword>
<organism evidence="2 3">
    <name type="scientific">Pontibacillus yanchengensis Y32</name>
    <dbReference type="NCBI Taxonomy" id="1385514"/>
    <lineage>
        <taxon>Bacteria</taxon>
        <taxon>Bacillati</taxon>
        <taxon>Bacillota</taxon>
        <taxon>Bacilli</taxon>
        <taxon>Bacillales</taxon>
        <taxon>Bacillaceae</taxon>
        <taxon>Pontibacillus</taxon>
    </lineage>
</organism>
<dbReference type="InterPro" id="IPR024775">
    <property type="entry name" value="DinB-like"/>
</dbReference>
<proteinExistence type="predicted"/>
<dbReference type="Proteomes" id="UP000030147">
    <property type="component" value="Unassembled WGS sequence"/>
</dbReference>
<dbReference type="EMBL" id="AVBF01000022">
    <property type="protein sequence ID" value="KGP72814.1"/>
    <property type="molecule type" value="Genomic_DNA"/>
</dbReference>
<dbReference type="AlphaFoldDB" id="A0A0A2TBB4"/>